<proteinExistence type="predicted"/>
<dbReference type="AlphaFoldDB" id="A0A841AXL9"/>
<comment type="caution">
    <text evidence="2">The sequence shown here is derived from an EMBL/GenBank/DDBJ whole genome shotgun (WGS) entry which is preliminary data.</text>
</comment>
<dbReference type="Proteomes" id="UP000580861">
    <property type="component" value="Unassembled WGS sequence"/>
</dbReference>
<organism evidence="2 3">
    <name type="scientific">Amycolatopsis umgeniensis</name>
    <dbReference type="NCBI Taxonomy" id="336628"/>
    <lineage>
        <taxon>Bacteria</taxon>
        <taxon>Bacillati</taxon>
        <taxon>Actinomycetota</taxon>
        <taxon>Actinomycetes</taxon>
        <taxon>Pseudonocardiales</taxon>
        <taxon>Pseudonocardiaceae</taxon>
        <taxon>Amycolatopsis</taxon>
    </lineage>
</organism>
<evidence type="ECO:0000313" key="3">
    <source>
        <dbReference type="Proteomes" id="UP000580861"/>
    </source>
</evidence>
<reference evidence="2 3" key="1">
    <citation type="submission" date="2020-08" db="EMBL/GenBank/DDBJ databases">
        <title>Sequencing the genomes of 1000 actinobacteria strains.</title>
        <authorList>
            <person name="Klenk H.-P."/>
        </authorList>
    </citation>
    <scope>NUCLEOTIDE SEQUENCE [LARGE SCALE GENOMIC DNA]</scope>
    <source>
        <strain evidence="2 3">DSM 45272</strain>
    </source>
</reference>
<accession>A0A841AXL9</accession>
<gene>
    <name evidence="2" type="ORF">HDA45_001478</name>
</gene>
<evidence type="ECO:0000313" key="2">
    <source>
        <dbReference type="EMBL" id="MBB5851391.1"/>
    </source>
</evidence>
<evidence type="ECO:0000256" key="1">
    <source>
        <dbReference type="SAM" id="MobiDB-lite"/>
    </source>
</evidence>
<dbReference type="EMBL" id="JACHMX010000001">
    <property type="protein sequence ID" value="MBB5851391.1"/>
    <property type="molecule type" value="Genomic_DNA"/>
</dbReference>
<protein>
    <submittedName>
        <fullName evidence="2">Uncharacterized protein</fullName>
    </submittedName>
</protein>
<name>A0A841AXL9_9PSEU</name>
<keyword evidence="3" id="KW-1185">Reference proteome</keyword>
<sequence length="40" mass="4639">MHDDDDDEFLYELEAEYKAQSTWGGFEPPPNGGPPFRSRH</sequence>
<feature type="region of interest" description="Disordered" evidence="1">
    <location>
        <begin position="19"/>
        <end position="40"/>
    </location>
</feature>